<organism evidence="15 16">
    <name type="scientific">Qipengyuania pacifica</name>
    <dbReference type="NCBI Taxonomy" id="2860199"/>
    <lineage>
        <taxon>Bacteria</taxon>
        <taxon>Pseudomonadati</taxon>
        <taxon>Pseudomonadota</taxon>
        <taxon>Alphaproteobacteria</taxon>
        <taxon>Sphingomonadales</taxon>
        <taxon>Erythrobacteraceae</taxon>
        <taxon>Qipengyuania</taxon>
    </lineage>
</organism>
<keyword evidence="8 11" id="KW-0798">TonB box</keyword>
<keyword evidence="2" id="KW-0813">Transport</keyword>
<dbReference type="Pfam" id="PF00593">
    <property type="entry name" value="TonB_dep_Rec_b-barrel"/>
    <property type="match status" value="1"/>
</dbReference>
<evidence type="ECO:0000256" key="7">
    <source>
        <dbReference type="ARBA" id="ARBA00023065"/>
    </source>
</evidence>
<evidence type="ECO:0000256" key="10">
    <source>
        <dbReference type="ARBA" id="ARBA00023237"/>
    </source>
</evidence>
<reference evidence="15 16" key="1">
    <citation type="submission" date="2021-08" db="EMBL/GenBank/DDBJ databases">
        <title>Comparative Genomics Analysis of the Genus Qipengyuania Reveals Extensive Genetic Diversity and Metabolic Versatility, Including the Description of Fifteen Novel Species.</title>
        <authorList>
            <person name="Liu Y."/>
        </authorList>
    </citation>
    <scope>NUCLEOTIDE SEQUENCE [LARGE SCALE GENOMIC DNA]</scope>
    <source>
        <strain evidence="15 16">GH25</strain>
    </source>
</reference>
<evidence type="ECO:0000259" key="13">
    <source>
        <dbReference type="Pfam" id="PF00593"/>
    </source>
</evidence>
<keyword evidence="6" id="KW-0408">Iron</keyword>
<evidence type="ECO:0000259" key="14">
    <source>
        <dbReference type="Pfam" id="PF07715"/>
    </source>
</evidence>
<gene>
    <name evidence="15" type="ORF">K3177_15165</name>
</gene>
<dbReference type="SUPFAM" id="SSF56935">
    <property type="entry name" value="Porins"/>
    <property type="match status" value="1"/>
</dbReference>
<keyword evidence="3" id="KW-1134">Transmembrane beta strand</keyword>
<keyword evidence="9 11" id="KW-0472">Membrane</keyword>
<evidence type="ECO:0000256" key="5">
    <source>
        <dbReference type="ARBA" id="ARBA00022692"/>
    </source>
</evidence>
<dbReference type="InterPro" id="IPR036942">
    <property type="entry name" value="Beta-barrel_TonB_sf"/>
</dbReference>
<comment type="subcellular location">
    <subcellularLocation>
        <location evidence="1">Cell outer membrane</location>
        <topology evidence="1">Multi-pass membrane protein</topology>
    </subcellularLocation>
</comment>
<comment type="similarity">
    <text evidence="11">Belongs to the TonB-dependent receptor family.</text>
</comment>
<dbReference type="InterPro" id="IPR000531">
    <property type="entry name" value="Beta-barrel_TonB"/>
</dbReference>
<protein>
    <submittedName>
        <fullName evidence="15">TonB-dependent receptor</fullName>
    </submittedName>
</protein>
<sequence length="787" mass="84590">MRNVTYALVVVLSSVPAVAEARDQIIDVPAGTVAESAITLARQTGSSIVISDPVLAKRRAPRIQGRMTAGQAVRRLAASADAKVIAVARRAWRLDKGKGRERQSGRSVQRAASTLTPVSPAVPRKHEDIIVVSSKRDMRLSEIPAQVSLLSGDDVSMGGSGGTERITQRIATVSSTYLGSGRNKLFIRGIADSSFTGPTQATVGQYLGDMRLSYNAPDPDLRLSDLDRIEVLEGPQGTLYGAGSLGGIIRLVPNSPELDITSLHTTVGSAFTQHGAGSLDAGVVANVPLADELAALRVTFDAASEGGYIDKPFLGAEDVNRTRILAGRASVRVEISPDWTIDALGLAQSIHAFDSQYAARGGTQYDSLARVREGSDSDYLHGQLVLAGGLGALKLRSTTGMAGQELEERYDATITGAENRVFVQHNDTRLIAHETRLWLPMGERRFGWVAGLNLIDNRTRLNRSLDTGRTRSAATGVLNTLSEATLYGEASYRFREGLIATFGARATRVRLGGGAEDVPFALALERADITASRTQSAFLPSASLLAELSRQTSLYARYQEGFRPGGLAIESEFVRQFRKDQARAFEIGARHGRPGIDPFDAAFNVSFTRWSDIQADFLDDTGLPSTANIGNGRVWSISVSGGAFLADNLRLTTGATINRSSIEEPVSFLSSRITHVPNIARFSGRLGLDYSHPVTRALNLDARLWASYVGRSRLGIGPELGELQGNYLDSGLLLRLGNSRIGGTLSLTNLTDAEGNRFALGTPFAVIREQVTPLRPRTVRLGIDYSF</sequence>
<dbReference type="Pfam" id="PF07715">
    <property type="entry name" value="Plug"/>
    <property type="match status" value="1"/>
</dbReference>
<evidence type="ECO:0000256" key="1">
    <source>
        <dbReference type="ARBA" id="ARBA00004571"/>
    </source>
</evidence>
<evidence type="ECO:0000256" key="11">
    <source>
        <dbReference type="RuleBase" id="RU003357"/>
    </source>
</evidence>
<name>A0ABS7JKD5_9SPHN</name>
<dbReference type="PANTHER" id="PTHR32552">
    <property type="entry name" value="FERRICHROME IRON RECEPTOR-RELATED"/>
    <property type="match status" value="1"/>
</dbReference>
<evidence type="ECO:0000256" key="12">
    <source>
        <dbReference type="SAM" id="MobiDB-lite"/>
    </source>
</evidence>
<evidence type="ECO:0000313" key="15">
    <source>
        <dbReference type="EMBL" id="MBX7489846.1"/>
    </source>
</evidence>
<keyword evidence="10" id="KW-0998">Cell outer membrane</keyword>
<dbReference type="InterPro" id="IPR012910">
    <property type="entry name" value="Plug_dom"/>
</dbReference>
<feature type="region of interest" description="Disordered" evidence="12">
    <location>
        <begin position="96"/>
        <end position="119"/>
    </location>
</feature>
<dbReference type="EMBL" id="JAIGNQ010000005">
    <property type="protein sequence ID" value="MBX7489846.1"/>
    <property type="molecule type" value="Genomic_DNA"/>
</dbReference>
<evidence type="ECO:0000256" key="9">
    <source>
        <dbReference type="ARBA" id="ARBA00023136"/>
    </source>
</evidence>
<feature type="compositionally biased region" description="Polar residues" evidence="12">
    <location>
        <begin position="105"/>
        <end position="117"/>
    </location>
</feature>
<evidence type="ECO:0000256" key="3">
    <source>
        <dbReference type="ARBA" id="ARBA00022452"/>
    </source>
</evidence>
<feature type="domain" description="TonB-dependent receptor plug" evidence="14">
    <location>
        <begin position="140"/>
        <end position="248"/>
    </location>
</feature>
<evidence type="ECO:0000313" key="16">
    <source>
        <dbReference type="Proteomes" id="UP000776651"/>
    </source>
</evidence>
<evidence type="ECO:0000256" key="2">
    <source>
        <dbReference type="ARBA" id="ARBA00022448"/>
    </source>
</evidence>
<dbReference type="InterPro" id="IPR039426">
    <property type="entry name" value="TonB-dep_rcpt-like"/>
</dbReference>
<keyword evidence="5" id="KW-0812">Transmembrane</keyword>
<feature type="domain" description="TonB-dependent receptor-like beta-barrel" evidence="13">
    <location>
        <begin position="351"/>
        <end position="711"/>
    </location>
</feature>
<dbReference type="Gene3D" id="3.55.50.30">
    <property type="match status" value="1"/>
</dbReference>
<keyword evidence="4" id="KW-0410">Iron transport</keyword>
<accession>A0ABS7JKD5</accession>
<proteinExistence type="inferred from homology"/>
<dbReference type="PANTHER" id="PTHR32552:SF81">
    <property type="entry name" value="TONB-DEPENDENT OUTER MEMBRANE RECEPTOR"/>
    <property type="match status" value="1"/>
</dbReference>
<keyword evidence="7" id="KW-0406">Ion transport</keyword>
<keyword evidence="16" id="KW-1185">Reference proteome</keyword>
<evidence type="ECO:0000256" key="4">
    <source>
        <dbReference type="ARBA" id="ARBA00022496"/>
    </source>
</evidence>
<evidence type="ECO:0000256" key="8">
    <source>
        <dbReference type="ARBA" id="ARBA00023077"/>
    </source>
</evidence>
<evidence type="ECO:0000256" key="6">
    <source>
        <dbReference type="ARBA" id="ARBA00023004"/>
    </source>
</evidence>
<comment type="caution">
    <text evidence="15">The sequence shown here is derived from an EMBL/GenBank/DDBJ whole genome shotgun (WGS) entry which is preliminary data.</text>
</comment>
<keyword evidence="15" id="KW-0675">Receptor</keyword>
<dbReference type="Gene3D" id="2.40.170.20">
    <property type="entry name" value="TonB-dependent receptor, beta-barrel domain"/>
    <property type="match status" value="1"/>
</dbReference>
<dbReference type="Proteomes" id="UP000776651">
    <property type="component" value="Unassembled WGS sequence"/>
</dbReference>